<proteinExistence type="predicted"/>
<keyword evidence="2" id="KW-1185">Reference proteome</keyword>
<gene>
    <name evidence="1" type="ORF">ACFSUO_02910</name>
</gene>
<dbReference type="EMBL" id="JBHUNA010000005">
    <property type="protein sequence ID" value="MFD2759933.1"/>
    <property type="molecule type" value="Genomic_DNA"/>
</dbReference>
<dbReference type="RefSeq" id="WP_382390917.1">
    <property type="nucleotide sequence ID" value="NZ_JBHUNA010000005.1"/>
</dbReference>
<name>A0ABW5V2M0_9BACI</name>
<evidence type="ECO:0000313" key="2">
    <source>
        <dbReference type="Proteomes" id="UP001597502"/>
    </source>
</evidence>
<comment type="caution">
    <text evidence="1">The sequence shown here is derived from an EMBL/GenBank/DDBJ whole genome shotgun (WGS) entry which is preliminary data.</text>
</comment>
<reference evidence="2" key="1">
    <citation type="journal article" date="2019" name="Int. J. Syst. Evol. Microbiol.">
        <title>The Global Catalogue of Microorganisms (GCM) 10K type strain sequencing project: providing services to taxonomists for standard genome sequencing and annotation.</title>
        <authorList>
            <consortium name="The Broad Institute Genomics Platform"/>
            <consortium name="The Broad Institute Genome Sequencing Center for Infectious Disease"/>
            <person name="Wu L."/>
            <person name="Ma J."/>
        </authorList>
    </citation>
    <scope>NUCLEOTIDE SEQUENCE [LARGE SCALE GENOMIC DNA]</scope>
    <source>
        <strain evidence="2">TISTR 1535</strain>
    </source>
</reference>
<accession>A0ABW5V2M0</accession>
<evidence type="ECO:0000313" key="1">
    <source>
        <dbReference type="EMBL" id="MFD2759933.1"/>
    </source>
</evidence>
<sequence length="128" mass="15113">MSRKTIEKMVYRHATGLMKEKGYISPVDLLVKMDRITPKQVEDWRFKRIPYLEKVTVGGLGKMNHILKTLKKFATEQELKPSLTVYKSWGKGPKKLLRFSKTGDPYMEERYATHYVRKSNNKKHKQPK</sequence>
<dbReference type="Proteomes" id="UP001597502">
    <property type="component" value="Unassembled WGS sequence"/>
</dbReference>
<organism evidence="1 2">
    <name type="scientific">Lentibacillus juripiscarius</name>
    <dbReference type="NCBI Taxonomy" id="257446"/>
    <lineage>
        <taxon>Bacteria</taxon>
        <taxon>Bacillati</taxon>
        <taxon>Bacillota</taxon>
        <taxon>Bacilli</taxon>
        <taxon>Bacillales</taxon>
        <taxon>Bacillaceae</taxon>
        <taxon>Lentibacillus</taxon>
    </lineage>
</organism>
<protein>
    <submittedName>
        <fullName evidence="1">Uncharacterized protein</fullName>
    </submittedName>
</protein>